<dbReference type="Gene3D" id="2.60.120.40">
    <property type="match status" value="3"/>
</dbReference>
<organism evidence="7">
    <name type="scientific">Littorina littorea</name>
    <name type="common">Common periwinkle</name>
    <dbReference type="NCBI Taxonomy" id="31216"/>
    <lineage>
        <taxon>Eukaryota</taxon>
        <taxon>Metazoa</taxon>
        <taxon>Spiralia</taxon>
        <taxon>Lophotrochozoa</taxon>
        <taxon>Mollusca</taxon>
        <taxon>Gastropoda</taxon>
        <taxon>Caenogastropoda</taxon>
        <taxon>Littorinimorpha</taxon>
        <taxon>Littorinoidea</taxon>
        <taxon>Littorinidae</taxon>
        <taxon>Littorina</taxon>
    </lineage>
</organism>
<feature type="domain" description="C1q" evidence="6">
    <location>
        <begin position="428"/>
        <end position="560"/>
    </location>
</feature>
<dbReference type="PANTHER" id="PTHR22923">
    <property type="entry name" value="CEREBELLIN-RELATED"/>
    <property type="match status" value="1"/>
</dbReference>
<dbReference type="PANTHER" id="PTHR22923:SF116">
    <property type="entry name" value="C1Q DOMAIN-CONTAINING PROTEIN"/>
    <property type="match status" value="1"/>
</dbReference>
<dbReference type="PRINTS" id="PR00007">
    <property type="entry name" value="COMPLEMNTC1Q"/>
</dbReference>
<dbReference type="SMART" id="SM00110">
    <property type="entry name" value="C1Q"/>
    <property type="match status" value="3"/>
</dbReference>
<feature type="chain" id="PRO_5019274338" evidence="5">
    <location>
        <begin position="22"/>
        <end position="825"/>
    </location>
</feature>
<name>A0A411DEP6_LITLI</name>
<evidence type="ECO:0000256" key="3">
    <source>
        <dbReference type="ARBA" id="ARBA00022729"/>
    </source>
</evidence>
<dbReference type="InterPro" id="IPR013783">
    <property type="entry name" value="Ig-like_fold"/>
</dbReference>
<dbReference type="SUPFAM" id="SSF49842">
    <property type="entry name" value="TNF-like"/>
    <property type="match status" value="3"/>
</dbReference>
<keyword evidence="4" id="KW-0175">Coiled coil</keyword>
<keyword evidence="3 5" id="KW-0732">Signal</keyword>
<keyword evidence="2" id="KW-0964">Secreted</keyword>
<feature type="signal peptide" evidence="5">
    <location>
        <begin position="1"/>
        <end position="21"/>
    </location>
</feature>
<dbReference type="GO" id="GO:0005576">
    <property type="term" value="C:extracellular region"/>
    <property type="evidence" value="ECO:0007669"/>
    <property type="project" value="UniProtKB-SubCell"/>
</dbReference>
<evidence type="ECO:0000256" key="5">
    <source>
        <dbReference type="SAM" id="SignalP"/>
    </source>
</evidence>
<dbReference type="InterPro" id="IPR001073">
    <property type="entry name" value="C1q_dom"/>
</dbReference>
<evidence type="ECO:0000256" key="4">
    <source>
        <dbReference type="SAM" id="Coils"/>
    </source>
</evidence>
<dbReference type="AlphaFoldDB" id="A0A411DEP6"/>
<dbReference type="EMBL" id="MK153097">
    <property type="protein sequence ID" value="QBA18391.1"/>
    <property type="molecule type" value="mRNA"/>
</dbReference>
<protein>
    <submittedName>
        <fullName evidence="7">VIgL family C1q-related protein 6 isoform 2</fullName>
    </submittedName>
</protein>
<dbReference type="Pfam" id="PF00386">
    <property type="entry name" value="C1q"/>
    <property type="match status" value="3"/>
</dbReference>
<dbReference type="InterPro" id="IPR050822">
    <property type="entry name" value="Cerebellin_Synaptic_Org"/>
</dbReference>
<dbReference type="InterPro" id="IPR008983">
    <property type="entry name" value="Tumour_necrosis_fac-like_dom"/>
</dbReference>
<feature type="coiled-coil region" evidence="4">
    <location>
        <begin position="251"/>
        <end position="278"/>
    </location>
</feature>
<gene>
    <name evidence="7" type="primary">QREP-6.2</name>
</gene>
<dbReference type="Gene3D" id="2.60.40.10">
    <property type="entry name" value="Immunoglobulins"/>
    <property type="match status" value="1"/>
</dbReference>
<dbReference type="PROSITE" id="PS50871">
    <property type="entry name" value="C1Q"/>
    <property type="match status" value="3"/>
</dbReference>
<evidence type="ECO:0000256" key="2">
    <source>
        <dbReference type="ARBA" id="ARBA00022525"/>
    </source>
</evidence>
<accession>A0A411DEP6</accession>
<feature type="domain" description="C1q" evidence="6">
    <location>
        <begin position="563"/>
        <end position="694"/>
    </location>
</feature>
<evidence type="ECO:0000256" key="1">
    <source>
        <dbReference type="ARBA" id="ARBA00004613"/>
    </source>
</evidence>
<evidence type="ECO:0000313" key="7">
    <source>
        <dbReference type="EMBL" id="QBA18391.1"/>
    </source>
</evidence>
<feature type="domain" description="C1q" evidence="6">
    <location>
        <begin position="697"/>
        <end position="825"/>
    </location>
</feature>
<evidence type="ECO:0000259" key="6">
    <source>
        <dbReference type="PROSITE" id="PS50871"/>
    </source>
</evidence>
<proteinExistence type="evidence at transcript level"/>
<reference evidence="7" key="1">
    <citation type="journal article" date="2019" name="Dev. Comp. Immunol.">
        <title>Derivatives of the lectin complement pathway in Lophotrochozoa.</title>
        <authorList>
            <person name="Gorbushin A.M."/>
        </authorList>
    </citation>
    <scope>NUCLEOTIDE SEQUENCE</scope>
    <source>
        <tissue evidence="7">Kidney</tissue>
    </source>
</reference>
<sequence>MLRRFAQVVFILTVLVDDIRSQRSSQDFGDGEMVYSCAGGQALFPWEAELGANEVIVHITWTFQGVFSTVTMATFSHHALFVSEDYEDRVQQVGITGIVLSKLTAQDTGNYSVELSAHNSSSFFFTTIRHATLQVGDKLMAVDHRVRASQLAEAQRDDVGRWSVALACGHFTHLTQPPFKVEWTAPSGDTVPSTRYEDGHFILVLSNPVKGGNYTCSLPQLFVKDACADDMAAREGRTEDTVMVDETKARVSLLEAHVVSLLEENRDLQNTVDTLKTVDDRTSHRLEDIQDTLDKEVSGRKAADTNTSRTLGSLDDRLQNEISVLKATDTNVSHILSSLEVTLQNETTVREMADTNTSRILGSLKDTLDKVVSGRKAADTNTSRILVSLKDTLEKEVSGLKAADLNTCRELASLEMKLENVGKQTKDLSGSGFSFNARLSSNTKFNPGKKKLQWDQVILNKGSAYDPNTGFFTAPVNGLYFFALTTRSGTSFAADAEIMAGNVRVCRLDSNVKPDVGSCQGAIELSKDQQVWVQSFEQQTSFEASHSTFSGFLYTFPLDCTGMVTPWYGFDATLSSNANVASNARTLQWDWAIFDKGRAYDPDTGIFTAPLSGLYFFAVNTRSPTQKANVDIMADDVRVCRIYSKRRNDAGSCQGAVELSKGQRVWVQSYGTDNSYRASSSTFTGFLYTHSLDCADLTTQPSIFNVRLSSNKNITSTILWDEVILNHGQAYNPSTGSFTAPVSGQYFFAVTTSSYKEYVYANIMAGDVKVCRVEAPDRSDASSCRGAVHLCKGQQVWVELMHKPMPFFLGEDSSFTGFLIQADSD</sequence>
<comment type="subcellular location">
    <subcellularLocation>
        <location evidence="1">Secreted</location>
    </subcellularLocation>
</comment>